<name>A0A1G9WLU5_9FIRM</name>
<dbReference type="InterPro" id="IPR016040">
    <property type="entry name" value="NAD(P)-bd_dom"/>
</dbReference>
<dbReference type="SUPFAM" id="SSF51735">
    <property type="entry name" value="NAD(P)-binding Rossmann-fold domains"/>
    <property type="match status" value="1"/>
</dbReference>
<evidence type="ECO:0000313" key="2">
    <source>
        <dbReference type="EMBL" id="SDM85126.1"/>
    </source>
</evidence>
<dbReference type="RefSeq" id="WP_091650418.1">
    <property type="nucleotide sequence ID" value="NZ_FNHQ01000015.1"/>
</dbReference>
<dbReference type="Gene3D" id="3.40.50.720">
    <property type="entry name" value="NAD(P)-binding Rossmann-like Domain"/>
    <property type="match status" value="1"/>
</dbReference>
<dbReference type="EMBL" id="FNHQ01000015">
    <property type="protein sequence ID" value="SDM85126.1"/>
    <property type="molecule type" value="Genomic_DNA"/>
</dbReference>
<reference evidence="2 3" key="1">
    <citation type="submission" date="2016-10" db="EMBL/GenBank/DDBJ databases">
        <authorList>
            <person name="de Groot N.N."/>
        </authorList>
    </citation>
    <scope>NUCLEOTIDE SEQUENCE [LARGE SCALE GENOMIC DNA]</scope>
    <source>
        <strain evidence="2 3">DSM 16981</strain>
    </source>
</reference>
<feature type="domain" description="NAD(P)-binding" evidence="1">
    <location>
        <begin position="17"/>
        <end position="330"/>
    </location>
</feature>
<dbReference type="Pfam" id="PF16363">
    <property type="entry name" value="GDP_Man_Dehyd"/>
    <property type="match status" value="1"/>
</dbReference>
<dbReference type="STRING" id="349095.SAMN05660299_01634"/>
<accession>A0A1G9WLU5</accession>
<proteinExistence type="predicted"/>
<dbReference type="InterPro" id="IPR036291">
    <property type="entry name" value="NAD(P)-bd_dom_sf"/>
</dbReference>
<dbReference type="Proteomes" id="UP000199309">
    <property type="component" value="Unassembled WGS sequence"/>
</dbReference>
<dbReference type="NCBIfam" id="TIGR02622">
    <property type="entry name" value="CDP_4_6_dhtase"/>
    <property type="match status" value="1"/>
</dbReference>
<sequence length="363" mass="41629">MENMVEYVRFFRNKRVLITGHTGFKGLWLCKLLAMAGARVIGYALPFSTAEREKAFRLSGLEEQMTSVLGDVRDYEALNTVFDIYKPQIVFHLAAQPLVLKSYEEPLATYDTNIMGTIHLLECIRQHSEVISVLNVTTDKVYDNQEQETKQYKETDRLDGYDPYSNSKSCSDIVTHGYKRSFFDQLGIAVSTARAGNVIGGADFAENRIIPDCIRSAIMREPIVVRNPSSIRPYQHVLEALSAYLLIAYKQYNDIHYAGSYNVGPGKEDYITTGTLVEYFCQSWGGAISWKTNHEQQAHEASYLRLDCRKIENILKWQSKWDIHMAVEKTVEWAKLYYAGEDIAACMERQIQEYFQAGIRNRQ</sequence>
<organism evidence="2 3">
    <name type="scientific">Megasphaera paucivorans</name>
    <dbReference type="NCBI Taxonomy" id="349095"/>
    <lineage>
        <taxon>Bacteria</taxon>
        <taxon>Bacillati</taxon>
        <taxon>Bacillota</taxon>
        <taxon>Negativicutes</taxon>
        <taxon>Veillonellales</taxon>
        <taxon>Veillonellaceae</taxon>
        <taxon>Megasphaera</taxon>
    </lineage>
</organism>
<dbReference type="Gene3D" id="3.90.25.10">
    <property type="entry name" value="UDP-galactose 4-epimerase, domain 1"/>
    <property type="match status" value="1"/>
</dbReference>
<dbReference type="OrthoDB" id="9779041at2"/>
<gene>
    <name evidence="2" type="ORF">SAMN05660299_01634</name>
</gene>
<dbReference type="PANTHER" id="PTHR43000">
    <property type="entry name" value="DTDP-D-GLUCOSE 4,6-DEHYDRATASE-RELATED"/>
    <property type="match status" value="1"/>
</dbReference>
<keyword evidence="3" id="KW-1185">Reference proteome</keyword>
<dbReference type="AlphaFoldDB" id="A0A1G9WLU5"/>
<evidence type="ECO:0000313" key="3">
    <source>
        <dbReference type="Proteomes" id="UP000199309"/>
    </source>
</evidence>
<dbReference type="InterPro" id="IPR013445">
    <property type="entry name" value="CDP_4_6_deHydtase"/>
</dbReference>
<evidence type="ECO:0000259" key="1">
    <source>
        <dbReference type="Pfam" id="PF16363"/>
    </source>
</evidence>
<protein>
    <submittedName>
        <fullName evidence="2">CDP-glucose 4,6-dehydratase</fullName>
    </submittedName>
</protein>